<evidence type="ECO:0000313" key="2">
    <source>
        <dbReference type="EMBL" id="ORX61271.1"/>
    </source>
</evidence>
<gene>
    <name evidence="2" type="ORF">BCR36DRAFT_273153</name>
</gene>
<dbReference type="OrthoDB" id="10267127at2759"/>
<reference evidence="2 3" key="2">
    <citation type="submission" date="2016-08" db="EMBL/GenBank/DDBJ databases">
        <title>Pervasive Adenine N6-methylation of Active Genes in Fungi.</title>
        <authorList>
            <consortium name="DOE Joint Genome Institute"/>
            <person name="Mondo S.J."/>
            <person name="Dannebaum R.O."/>
            <person name="Kuo R.C."/>
            <person name="Labutti K."/>
            <person name="Haridas S."/>
            <person name="Kuo A."/>
            <person name="Salamov A."/>
            <person name="Ahrendt S.R."/>
            <person name="Lipzen A."/>
            <person name="Sullivan W."/>
            <person name="Andreopoulos W.B."/>
            <person name="Clum A."/>
            <person name="Lindquist E."/>
            <person name="Daum C."/>
            <person name="Ramamoorthy G.K."/>
            <person name="Gryganskyi A."/>
            <person name="Culley D."/>
            <person name="Magnuson J.K."/>
            <person name="James T.Y."/>
            <person name="O'Malley M.A."/>
            <person name="Stajich J.E."/>
            <person name="Spatafora J.W."/>
            <person name="Visel A."/>
            <person name="Grigoriev I.V."/>
        </authorList>
    </citation>
    <scope>NUCLEOTIDE SEQUENCE [LARGE SCALE GENOMIC DNA]</scope>
    <source>
        <strain evidence="3">finn</strain>
    </source>
</reference>
<organism evidence="2 3">
    <name type="scientific">Piromyces finnis</name>
    <dbReference type="NCBI Taxonomy" id="1754191"/>
    <lineage>
        <taxon>Eukaryota</taxon>
        <taxon>Fungi</taxon>
        <taxon>Fungi incertae sedis</taxon>
        <taxon>Chytridiomycota</taxon>
        <taxon>Chytridiomycota incertae sedis</taxon>
        <taxon>Neocallimastigomycetes</taxon>
        <taxon>Neocallimastigales</taxon>
        <taxon>Neocallimastigaceae</taxon>
        <taxon>Piromyces</taxon>
    </lineage>
</organism>
<proteinExistence type="predicted"/>
<sequence>MTKDFLTDKENIEYHFSVYEKGSKTKLIEEEIFERQHFFNISQSSTYNHVFNNRYDFYNHKYIPRVYERFNYTEPSELFDDRFVSTIVLQFNQQNYDNLEKYHNYPSKDYKDLKAQMIYISPYVVKVFQKVSFNLSGDRSITNRKLSYKITDIEDENGRGLYKRKAIKLRANQSDPTYIREKLVYSLADAMGIPTQGCTFTRLIINKKSIGLFTLVDHISSYNFMKEVLNNGNEIKKKDDALLFKVDNVMTSVGNMIYYGNDVDVTDMKYKAYELKKSSFCKEKDIAIEDYEEKAKKDQLLPFFKKIDELTKYNIAFFEKKIFHVDSFLRSLVLDYLCQGVDNYLFWASNYYMYKSANKEKKDYRWYFISTDFHFTFGSDGFAKQIKGNFYNQSAYNTEIEVIRQPLTKLLEIDYNEYSRRIETIIYDTIKTAFNTPVLYAYIESLIQMIYNDVQWDLLLPRMNLNGKTGKLNNIDFFLFCVTDVKNLLTSPMPIKTYIRYKVKYLLKYNPMDIPKSLDDIQVGSLGYTTPKFSSIFTYDEVDSLPQSIGSTIFYHNKNITFNLFILIIVTLFLIVV</sequence>
<dbReference type="Proteomes" id="UP000193719">
    <property type="component" value="Unassembled WGS sequence"/>
</dbReference>
<dbReference type="EMBL" id="MCFH01000001">
    <property type="protein sequence ID" value="ORX61271.1"/>
    <property type="molecule type" value="Genomic_DNA"/>
</dbReference>
<protein>
    <recommendedName>
        <fullName evidence="4">Coth-domain-containing protein</fullName>
    </recommendedName>
</protein>
<evidence type="ECO:0000313" key="3">
    <source>
        <dbReference type="Proteomes" id="UP000193719"/>
    </source>
</evidence>
<name>A0A1Y1VQY4_9FUNG</name>
<dbReference type="PANTHER" id="PTHR40050">
    <property type="entry name" value="INNER SPORE COAT PROTEIN H"/>
    <property type="match status" value="1"/>
</dbReference>
<keyword evidence="1" id="KW-0472">Membrane</keyword>
<accession>A0A1Y1VQY4</accession>
<dbReference type="AlphaFoldDB" id="A0A1Y1VQY4"/>
<keyword evidence="1" id="KW-0812">Transmembrane</keyword>
<evidence type="ECO:0000256" key="1">
    <source>
        <dbReference type="SAM" id="Phobius"/>
    </source>
</evidence>
<evidence type="ECO:0008006" key="4">
    <source>
        <dbReference type="Google" id="ProtNLM"/>
    </source>
</evidence>
<keyword evidence="3" id="KW-1185">Reference proteome</keyword>
<feature type="transmembrane region" description="Helical" evidence="1">
    <location>
        <begin position="560"/>
        <end position="576"/>
    </location>
</feature>
<dbReference type="PANTHER" id="PTHR40050:SF1">
    <property type="entry name" value="INNER SPORE COAT PROTEIN H"/>
    <property type="match status" value="1"/>
</dbReference>
<keyword evidence="1" id="KW-1133">Transmembrane helix</keyword>
<comment type="caution">
    <text evidence="2">The sequence shown here is derived from an EMBL/GenBank/DDBJ whole genome shotgun (WGS) entry which is preliminary data.</text>
</comment>
<dbReference type="Pfam" id="PF08757">
    <property type="entry name" value="CotH"/>
    <property type="match status" value="1"/>
</dbReference>
<dbReference type="InterPro" id="IPR014867">
    <property type="entry name" value="Spore_coat_CotH_CotH2/3/7"/>
</dbReference>
<reference evidence="2 3" key="1">
    <citation type="submission" date="2016-08" db="EMBL/GenBank/DDBJ databases">
        <title>Genomes of anaerobic fungi encode conserved fungal cellulosomes for biomass hydrolysis.</title>
        <authorList>
            <consortium name="DOE Joint Genome Institute"/>
            <person name="Haitjema C.H."/>
            <person name="Gilmore S.P."/>
            <person name="Henske J.K."/>
            <person name="Solomon K.V."/>
            <person name="De Groot R."/>
            <person name="Kuo A."/>
            <person name="Mondo S.J."/>
            <person name="Salamov A.A."/>
            <person name="Labutti K."/>
            <person name="Zhao Z."/>
            <person name="Chiniquy J."/>
            <person name="Barry K."/>
            <person name="Brewer H.M."/>
            <person name="Purvine S.O."/>
            <person name="Wright A.T."/>
            <person name="Boxma B."/>
            <person name="Van Alen T."/>
            <person name="Hackstein J.H."/>
            <person name="Baker S.E."/>
            <person name="Grigoriev I.V."/>
            <person name="O'Malley M.A."/>
        </authorList>
    </citation>
    <scope>NUCLEOTIDE SEQUENCE [LARGE SCALE GENOMIC DNA]</scope>
    <source>
        <strain evidence="3">finn</strain>
    </source>
</reference>